<evidence type="ECO:0000313" key="2">
    <source>
        <dbReference type="Proteomes" id="UP001432027"/>
    </source>
</evidence>
<evidence type="ECO:0000313" key="1">
    <source>
        <dbReference type="EMBL" id="GMS80743.1"/>
    </source>
</evidence>
<dbReference type="Proteomes" id="UP001432027">
    <property type="component" value="Unassembled WGS sequence"/>
</dbReference>
<dbReference type="EMBL" id="BTSX01000001">
    <property type="protein sequence ID" value="GMS80743.1"/>
    <property type="molecule type" value="Genomic_DNA"/>
</dbReference>
<reference evidence="1" key="1">
    <citation type="submission" date="2023-10" db="EMBL/GenBank/DDBJ databases">
        <title>Genome assembly of Pristionchus species.</title>
        <authorList>
            <person name="Yoshida K."/>
            <person name="Sommer R.J."/>
        </authorList>
    </citation>
    <scope>NUCLEOTIDE SEQUENCE</scope>
    <source>
        <strain evidence="1">RS0144</strain>
    </source>
</reference>
<comment type="caution">
    <text evidence="1">The sequence shown here is derived from an EMBL/GenBank/DDBJ whole genome shotgun (WGS) entry which is preliminary data.</text>
</comment>
<accession>A0AAV5SJC1</accession>
<sequence length="99" mass="11073">QRSGVTLEQHVHHGQQIIVPSEFLPLVRVDRAVPILPYPGAYSTRPDPHHNLPADSEIDEVQPVRLLLAHSVVGGLDVAMDKPVELLKRVRRLDADHDQ</sequence>
<feature type="non-terminal residue" evidence="1">
    <location>
        <position position="1"/>
    </location>
</feature>
<organism evidence="1 2">
    <name type="scientific">Pristionchus entomophagus</name>
    <dbReference type="NCBI Taxonomy" id="358040"/>
    <lineage>
        <taxon>Eukaryota</taxon>
        <taxon>Metazoa</taxon>
        <taxon>Ecdysozoa</taxon>
        <taxon>Nematoda</taxon>
        <taxon>Chromadorea</taxon>
        <taxon>Rhabditida</taxon>
        <taxon>Rhabditina</taxon>
        <taxon>Diplogasteromorpha</taxon>
        <taxon>Diplogasteroidea</taxon>
        <taxon>Neodiplogasteridae</taxon>
        <taxon>Pristionchus</taxon>
    </lineage>
</organism>
<gene>
    <name evidence="1" type="ORF">PENTCL1PPCAC_2918</name>
</gene>
<keyword evidence="2" id="KW-1185">Reference proteome</keyword>
<protein>
    <submittedName>
        <fullName evidence="1">Uncharacterized protein</fullName>
    </submittedName>
</protein>
<dbReference type="AlphaFoldDB" id="A0AAV5SJC1"/>
<proteinExistence type="predicted"/>
<name>A0AAV5SJC1_9BILA</name>